<dbReference type="GO" id="GO:0000155">
    <property type="term" value="F:phosphorelay sensor kinase activity"/>
    <property type="evidence" value="ECO:0007669"/>
    <property type="project" value="InterPro"/>
</dbReference>
<dbReference type="Gene3D" id="3.30.565.10">
    <property type="entry name" value="Histidine kinase-like ATPase, C-terminal domain"/>
    <property type="match status" value="1"/>
</dbReference>
<feature type="transmembrane region" description="Helical" evidence="3">
    <location>
        <begin position="80"/>
        <end position="99"/>
    </location>
</feature>
<dbReference type="Gene3D" id="3.40.50.2300">
    <property type="match status" value="1"/>
</dbReference>
<evidence type="ECO:0000256" key="2">
    <source>
        <dbReference type="PROSITE-ProRule" id="PRU00169"/>
    </source>
</evidence>
<evidence type="ECO:0000259" key="5">
    <source>
        <dbReference type="PROSITE" id="PS50110"/>
    </source>
</evidence>
<evidence type="ECO:0000259" key="4">
    <source>
        <dbReference type="PROSITE" id="PS50109"/>
    </source>
</evidence>
<dbReference type="Proteomes" id="UP001162131">
    <property type="component" value="Unassembled WGS sequence"/>
</dbReference>
<name>A0AAU9JNF0_9CILI</name>
<dbReference type="SMART" id="SM00388">
    <property type="entry name" value="HisKA"/>
    <property type="match status" value="1"/>
</dbReference>
<dbReference type="Gene3D" id="1.10.287.130">
    <property type="match status" value="1"/>
</dbReference>
<dbReference type="Pfam" id="PF00072">
    <property type="entry name" value="Response_reg"/>
    <property type="match status" value="1"/>
</dbReference>
<keyword evidence="3" id="KW-0812">Transmembrane</keyword>
<organism evidence="6 7">
    <name type="scientific">Blepharisma stoltei</name>
    <dbReference type="NCBI Taxonomy" id="1481888"/>
    <lineage>
        <taxon>Eukaryota</taxon>
        <taxon>Sar</taxon>
        <taxon>Alveolata</taxon>
        <taxon>Ciliophora</taxon>
        <taxon>Postciliodesmatophora</taxon>
        <taxon>Heterotrichea</taxon>
        <taxon>Heterotrichida</taxon>
        <taxon>Blepharismidae</taxon>
        <taxon>Blepharisma</taxon>
    </lineage>
</organism>
<accession>A0AAU9JNF0</accession>
<dbReference type="InterPro" id="IPR003594">
    <property type="entry name" value="HATPase_dom"/>
</dbReference>
<dbReference type="InterPro" id="IPR036097">
    <property type="entry name" value="HisK_dim/P_sf"/>
</dbReference>
<dbReference type="SMART" id="SM00448">
    <property type="entry name" value="REC"/>
    <property type="match status" value="1"/>
</dbReference>
<reference evidence="6" key="1">
    <citation type="submission" date="2021-09" db="EMBL/GenBank/DDBJ databases">
        <authorList>
            <consortium name="AG Swart"/>
            <person name="Singh M."/>
            <person name="Singh A."/>
            <person name="Seah K."/>
            <person name="Emmerich C."/>
        </authorList>
    </citation>
    <scope>NUCLEOTIDE SEQUENCE</scope>
    <source>
        <strain evidence="6">ATCC30299</strain>
    </source>
</reference>
<proteinExistence type="predicted"/>
<keyword evidence="3" id="KW-0472">Membrane</keyword>
<dbReference type="EMBL" id="CAJZBQ010000043">
    <property type="protein sequence ID" value="CAG9327249.1"/>
    <property type="molecule type" value="Genomic_DNA"/>
</dbReference>
<dbReference type="PRINTS" id="PR00344">
    <property type="entry name" value="BCTRLSENSOR"/>
</dbReference>
<dbReference type="CDD" id="cd00082">
    <property type="entry name" value="HisKA"/>
    <property type="match status" value="1"/>
</dbReference>
<dbReference type="InterPro" id="IPR011006">
    <property type="entry name" value="CheY-like_superfamily"/>
</dbReference>
<evidence type="ECO:0000313" key="6">
    <source>
        <dbReference type="EMBL" id="CAG9327249.1"/>
    </source>
</evidence>
<feature type="transmembrane region" description="Helical" evidence="3">
    <location>
        <begin position="54"/>
        <end position="73"/>
    </location>
</feature>
<dbReference type="AlphaFoldDB" id="A0AAU9JNF0"/>
<feature type="transmembrane region" description="Helical" evidence="3">
    <location>
        <begin position="25"/>
        <end position="42"/>
    </location>
</feature>
<dbReference type="InterPro" id="IPR005467">
    <property type="entry name" value="His_kinase_dom"/>
</dbReference>
<dbReference type="InterPro" id="IPR050956">
    <property type="entry name" value="2C_system_His_kinase"/>
</dbReference>
<dbReference type="SUPFAM" id="SSF52172">
    <property type="entry name" value="CheY-like"/>
    <property type="match status" value="1"/>
</dbReference>
<dbReference type="PANTHER" id="PTHR43719:SF28">
    <property type="entry name" value="PEROXIDE STRESS-ACTIVATED HISTIDINE KINASE MAK1-RELATED"/>
    <property type="match status" value="1"/>
</dbReference>
<dbReference type="InterPro" id="IPR003661">
    <property type="entry name" value="HisK_dim/P_dom"/>
</dbReference>
<dbReference type="SUPFAM" id="SSF47384">
    <property type="entry name" value="Homodimeric domain of signal transducing histidine kinase"/>
    <property type="match status" value="1"/>
</dbReference>
<feature type="domain" description="Response regulatory" evidence="5">
    <location>
        <begin position="593"/>
        <end position="718"/>
    </location>
</feature>
<dbReference type="InterPro" id="IPR004358">
    <property type="entry name" value="Sig_transdc_His_kin-like_C"/>
</dbReference>
<keyword evidence="1 2" id="KW-0597">Phosphoprotein</keyword>
<gene>
    <name evidence="6" type="ORF">BSTOLATCC_MIC43289</name>
</gene>
<dbReference type="CDD" id="cd17546">
    <property type="entry name" value="REC_hyHK_CKI1_RcsC-like"/>
    <property type="match status" value="1"/>
</dbReference>
<evidence type="ECO:0000256" key="3">
    <source>
        <dbReference type="SAM" id="Phobius"/>
    </source>
</evidence>
<dbReference type="Pfam" id="PF02518">
    <property type="entry name" value="HATPase_c"/>
    <property type="match status" value="1"/>
</dbReference>
<comment type="caution">
    <text evidence="6">The sequence shown here is derived from an EMBL/GenBank/DDBJ whole genome shotgun (WGS) entry which is preliminary data.</text>
</comment>
<dbReference type="InterPro" id="IPR036890">
    <property type="entry name" value="HATPase_C_sf"/>
</dbReference>
<protein>
    <recommendedName>
        <fullName evidence="8">Histidine kinase</fullName>
    </recommendedName>
</protein>
<dbReference type="PROSITE" id="PS50109">
    <property type="entry name" value="HIS_KIN"/>
    <property type="match status" value="1"/>
</dbReference>
<evidence type="ECO:0000256" key="1">
    <source>
        <dbReference type="ARBA" id="ARBA00022553"/>
    </source>
</evidence>
<dbReference type="Pfam" id="PF00512">
    <property type="entry name" value="HisKA"/>
    <property type="match status" value="1"/>
</dbReference>
<dbReference type="PANTHER" id="PTHR43719">
    <property type="entry name" value="TWO-COMPONENT HISTIDINE KINASE"/>
    <property type="match status" value="1"/>
</dbReference>
<dbReference type="PROSITE" id="PS50110">
    <property type="entry name" value="RESPONSE_REGULATORY"/>
    <property type="match status" value="1"/>
</dbReference>
<sequence length="720" mass="82687">MEKLRKSWWDNEVQEKYQIIKRFQYLRFPFVLSFWFTIWIIQNQLSIQCLKLEPGYYVYLSSQFLICFLIQYVQNKDNFYKSLLGIALSEYNCLLWWIMARGDFKTSKLLLSNISLSCINICEFPFIKTSFFRLLVLARHLIMWQYIDYYSGSIELTLDTMPHLMAVLNVFLCETQCRRVKFFSFERFLSTQKLESMEKRLSVIFNLYPDGLMVLSQSNTLLYSNAIITKYLGCNTDQIEKILVTIEYAQGKKYSEFSDSSRLIDDINSVKNLQLNQQVLLGISQLGNLNLEWRAQKVLWNEEEVVLLTVKDISHIIELEKSISDNKWKNVLLRSVSHELRTPINAISTISESVMYDSEVLLSKNFATKLNIISVSSKLLLSLINDLLDYSRILAGSFSIVKSKFQLTNTINTTAQLIKLQAEKKGVKLTIRIDPQIPEHIYSDPLRFSQILLNLLSNSLKSTITGYIEICCILCEKWKIKVTVKDTGIGVEETKLINMQKEFKLHQNLTINPTGCGIGLFISNKISKELGTKPIEASSVIGFGSSFSFYVDISEEKAIDELKFDDDISEFTSEEIHPISIKNFKEIISEFPQILIVDDNEFNRVALGTLLARKGYLFDEACTGKEAARKIKENDSKSKPYKLVIMDGCMPELNGWDATKLINQMYFNGKLNSLPIVIGYTAFSSDVELGMCIESGMKECLIKPCDPEILISKISNYLSS</sequence>
<dbReference type="SUPFAM" id="SSF55874">
    <property type="entry name" value="ATPase domain of HSP90 chaperone/DNA topoisomerase II/histidine kinase"/>
    <property type="match status" value="1"/>
</dbReference>
<dbReference type="InterPro" id="IPR001789">
    <property type="entry name" value="Sig_transdc_resp-reg_receiver"/>
</dbReference>
<feature type="domain" description="Histidine kinase" evidence="4">
    <location>
        <begin position="335"/>
        <end position="555"/>
    </location>
</feature>
<dbReference type="SMART" id="SM00387">
    <property type="entry name" value="HATPase_c"/>
    <property type="match status" value="1"/>
</dbReference>
<feature type="modified residue" description="4-aspartylphosphate" evidence="2">
    <location>
        <position position="647"/>
    </location>
</feature>
<keyword evidence="7" id="KW-1185">Reference proteome</keyword>
<evidence type="ECO:0008006" key="8">
    <source>
        <dbReference type="Google" id="ProtNLM"/>
    </source>
</evidence>
<keyword evidence="3" id="KW-1133">Transmembrane helix</keyword>
<evidence type="ECO:0000313" key="7">
    <source>
        <dbReference type="Proteomes" id="UP001162131"/>
    </source>
</evidence>